<dbReference type="Pfam" id="PF19529">
    <property type="entry name" value="DUF6057"/>
    <property type="match status" value="1"/>
</dbReference>
<protein>
    <submittedName>
        <fullName evidence="2">Uncharacterized protein</fullName>
    </submittedName>
</protein>
<dbReference type="EMBL" id="AWEY01000009">
    <property type="protein sequence ID" value="ERK39730.1"/>
    <property type="molecule type" value="Genomic_DNA"/>
</dbReference>
<feature type="transmembrane region" description="Helical" evidence="1">
    <location>
        <begin position="80"/>
        <end position="98"/>
    </location>
</feature>
<name>U2NNT6_9BACT</name>
<feature type="transmembrane region" description="Helical" evidence="1">
    <location>
        <begin position="149"/>
        <end position="167"/>
    </location>
</feature>
<keyword evidence="1" id="KW-0472">Membrane</keyword>
<keyword evidence="1" id="KW-0812">Transmembrane</keyword>
<evidence type="ECO:0000256" key="1">
    <source>
        <dbReference type="SAM" id="Phobius"/>
    </source>
</evidence>
<dbReference type="RefSeq" id="WP_021589295.1">
    <property type="nucleotide sequence ID" value="NZ_AWEY01000009.1"/>
</dbReference>
<reference evidence="2 3" key="1">
    <citation type="submission" date="2013-08" db="EMBL/GenBank/DDBJ databases">
        <authorList>
            <person name="Durkin A.S."/>
            <person name="Haft D.R."/>
            <person name="McCorrison J."/>
            <person name="Torralba M."/>
            <person name="Gillis M."/>
            <person name="Haft D.H."/>
            <person name="Methe B."/>
            <person name="Sutton G."/>
            <person name="Nelson K.E."/>
        </authorList>
    </citation>
    <scope>NUCLEOTIDE SEQUENCE [LARGE SCALE GENOMIC DNA]</scope>
    <source>
        <strain evidence="2 3">F0067</strain>
    </source>
</reference>
<keyword evidence="1" id="KW-1133">Transmembrane helix</keyword>
<feature type="transmembrane region" description="Helical" evidence="1">
    <location>
        <begin position="110"/>
        <end position="129"/>
    </location>
</feature>
<evidence type="ECO:0000313" key="2">
    <source>
        <dbReference type="EMBL" id="ERK39730.1"/>
    </source>
</evidence>
<dbReference type="PATRIC" id="fig|1115809.3.peg.906"/>
<organism evidence="2 3">
    <name type="scientific">Segatella baroniae F0067</name>
    <dbReference type="NCBI Taxonomy" id="1115809"/>
    <lineage>
        <taxon>Bacteria</taxon>
        <taxon>Pseudomonadati</taxon>
        <taxon>Bacteroidota</taxon>
        <taxon>Bacteroidia</taxon>
        <taxon>Bacteroidales</taxon>
        <taxon>Prevotellaceae</taxon>
        <taxon>Segatella</taxon>
    </lineage>
</organism>
<comment type="caution">
    <text evidence="2">The sequence shown here is derived from an EMBL/GenBank/DDBJ whole genome shotgun (WGS) entry which is preliminary data.</text>
</comment>
<gene>
    <name evidence="2" type="ORF">HMPREF9135_2213</name>
</gene>
<dbReference type="Proteomes" id="UP000016648">
    <property type="component" value="Unassembled WGS sequence"/>
</dbReference>
<accession>U2NNT6</accession>
<dbReference type="AlphaFoldDB" id="U2NNT6"/>
<keyword evidence="3" id="KW-1185">Reference proteome</keyword>
<proteinExistence type="predicted"/>
<evidence type="ECO:0000313" key="3">
    <source>
        <dbReference type="Proteomes" id="UP000016648"/>
    </source>
</evidence>
<feature type="transmembrane region" description="Helical" evidence="1">
    <location>
        <begin position="53"/>
        <end position="74"/>
    </location>
</feature>
<feature type="transmembrane region" description="Helical" evidence="1">
    <location>
        <begin position="12"/>
        <end position="32"/>
    </location>
</feature>
<dbReference type="InterPro" id="IPR045692">
    <property type="entry name" value="DUF6057"/>
</dbReference>
<sequence>MKLKTTNSTFIIKVICAILFILFSFGFLYCYQADLIAMAQHVLSEGKTHYDKMVGAVLITGVLWLLQLGLQSMAAIPKRFYAVTFFPSLLILAVLTNISPDIDQGFSFGAWVWCFPLLLALYGIVYWLLIALHKAESKNLKRAFPGEMWPNFSLFFIMFLLVGIVSNHDDVFHYRMRVEQDLRQGDFRAAAMVGKQSAKTDSSLTMLRIYALSAQGELGEQLFEYPLVGRSDAMLPNGRSVKMMYASEGKFYRHLGVWIKQRLPIYSYLRFLKGRHLDGKAAHDYELCAYLLDKKLSKFAQVLRKYYKIDGRLPKHYREALILLSHKTSDSDIQYHDDVMEADFADYKAMADKAASEQVRHATLADAYGKTYWFYYQYR</sequence>